<evidence type="ECO:0000313" key="2">
    <source>
        <dbReference type="Proteomes" id="UP000590749"/>
    </source>
</evidence>
<dbReference type="Proteomes" id="UP000590749">
    <property type="component" value="Unassembled WGS sequence"/>
</dbReference>
<dbReference type="Gene3D" id="1.10.287.1060">
    <property type="entry name" value="ESAT-6-like"/>
    <property type="match status" value="1"/>
</dbReference>
<dbReference type="AlphaFoldDB" id="A0A7W5ARB2"/>
<name>A0A7W5ARB2_9ACTN</name>
<evidence type="ECO:0000313" key="1">
    <source>
        <dbReference type="EMBL" id="MBB3100948.1"/>
    </source>
</evidence>
<gene>
    <name evidence="1" type="ORF">FHR83_008675</name>
</gene>
<dbReference type="RefSeq" id="WP_183227071.1">
    <property type="nucleotide sequence ID" value="NZ_BMPW01000036.1"/>
</dbReference>
<comment type="caution">
    <text evidence="1">The sequence shown here is derived from an EMBL/GenBank/DDBJ whole genome shotgun (WGS) entry which is preliminary data.</text>
</comment>
<evidence type="ECO:0008006" key="3">
    <source>
        <dbReference type="Google" id="ProtNLM"/>
    </source>
</evidence>
<protein>
    <recommendedName>
        <fullName evidence="3">Proteins of 100 residues with WXG</fullName>
    </recommendedName>
</protein>
<sequence>MSQVNASPESMRELSAAVLQFVTSVDEAKQQMQQASSAAADGWDDEVAHAVYGQIDEMLNSINVADTAQDISSKIDGKAAKLEEFLAG</sequence>
<organism evidence="1 2">
    <name type="scientific">Actinoplanes campanulatus</name>
    <dbReference type="NCBI Taxonomy" id="113559"/>
    <lineage>
        <taxon>Bacteria</taxon>
        <taxon>Bacillati</taxon>
        <taxon>Actinomycetota</taxon>
        <taxon>Actinomycetes</taxon>
        <taxon>Micromonosporales</taxon>
        <taxon>Micromonosporaceae</taxon>
        <taxon>Actinoplanes</taxon>
    </lineage>
</organism>
<accession>A0A7W5ARB2</accession>
<proteinExistence type="predicted"/>
<dbReference type="EMBL" id="JACHXF010000031">
    <property type="protein sequence ID" value="MBB3100948.1"/>
    <property type="molecule type" value="Genomic_DNA"/>
</dbReference>
<keyword evidence="2" id="KW-1185">Reference proteome</keyword>
<reference evidence="1 2" key="1">
    <citation type="submission" date="2020-08" db="EMBL/GenBank/DDBJ databases">
        <title>Genomic Encyclopedia of Type Strains, Phase III (KMG-III): the genomes of soil and plant-associated and newly described type strains.</title>
        <authorList>
            <person name="Whitman W."/>
        </authorList>
    </citation>
    <scope>NUCLEOTIDE SEQUENCE [LARGE SCALE GENOMIC DNA]</scope>
    <source>
        <strain evidence="1 2">CECT 3287</strain>
    </source>
</reference>